<dbReference type="SMART" id="SM00448">
    <property type="entry name" value="REC"/>
    <property type="match status" value="1"/>
</dbReference>
<dbReference type="Gene3D" id="3.30.565.10">
    <property type="entry name" value="Histidine kinase-like ATPase, C-terminal domain"/>
    <property type="match status" value="1"/>
</dbReference>
<keyword evidence="5" id="KW-0808">Transferase</keyword>
<accession>A0A1S7LIN9</accession>
<evidence type="ECO:0000259" key="4">
    <source>
        <dbReference type="PROSITE" id="PS50110"/>
    </source>
</evidence>
<dbReference type="Pfam" id="PF00072">
    <property type="entry name" value="Response_reg"/>
    <property type="match status" value="1"/>
</dbReference>
<dbReference type="PROSITE" id="PS50110">
    <property type="entry name" value="RESPONSE_REGULATORY"/>
    <property type="match status" value="1"/>
</dbReference>
<feature type="domain" description="Histidine kinase" evidence="3">
    <location>
        <begin position="274"/>
        <end position="487"/>
    </location>
</feature>
<gene>
    <name evidence="5" type="ORF">MAGMO_2679</name>
</gene>
<sequence>MHSPHPALSTTDWLEPLLQQKDQPSCLLDGQFKFVAWNHAMVPWLDEADGSKKQSDLWALIATKDHDHLHEVVAPLLQGRTSSVTTPAFTLKGCDGHVQCSLQLSTLASPDLATPLWLCLFKDLRTSAAVEPAPETTPAWPMAPFPNALFYRRQEDGTPLHFTPALSRMVGDPQDAGLQESFTQLFADPDQLPPWQQDADRPRWQLRQMERTFRAQDGKLHPCHLYEIRSTDAAGIIYGHWQPSAPSTVPAAQLQQKLQQLEKAHHIKDYFYTLIHQNIRAPLASMVILLEHIEEEQLLPNDLAAASQEAQQRLQDLMEMSAALLDPNRIHSNQLRTSSVFLNAQQLVQRVSRVVQSQAEARGVEIDNRITDGQRLYGDPHLLTEILRHLTTKAITFSQPGERIAILVEEAGKQSYLVLRSLGLGQHLPALSACLTQPTGNKSPTKRLDESENTLCMAVMEAHNGEIQIGSKAGEGGEIRLAFPNATPRILVVDDSEVERLTLRVPLEALGAQVMEADGAESAFKMMLERQPDLILTDVRMPEIDGFELLEAIKQNPLLAQIPVIMLTIDEKPESRNRAFQQGAADFINKPVQFHDLEPRIRRLLG</sequence>
<dbReference type="PROSITE" id="PS50109">
    <property type="entry name" value="HIS_KIN"/>
    <property type="match status" value="1"/>
</dbReference>
<dbReference type="SUPFAM" id="SSF47384">
    <property type="entry name" value="Homodimeric domain of signal transducing histidine kinase"/>
    <property type="match status" value="1"/>
</dbReference>
<evidence type="ECO:0000259" key="3">
    <source>
        <dbReference type="PROSITE" id="PS50109"/>
    </source>
</evidence>
<proteinExistence type="predicted"/>
<evidence type="ECO:0000256" key="1">
    <source>
        <dbReference type="ARBA" id="ARBA00022553"/>
    </source>
</evidence>
<feature type="modified residue" description="4-aspartylphosphate" evidence="2">
    <location>
        <position position="538"/>
    </location>
</feature>
<keyword evidence="1 2" id="KW-0597">Phosphoprotein</keyword>
<reference evidence="5" key="1">
    <citation type="submission" date="2015-04" db="EMBL/GenBank/DDBJ databases">
        <authorList>
            <person name="Syromyatnikov M.Y."/>
            <person name="Popov V.N."/>
        </authorList>
    </citation>
    <scope>NUCLEOTIDE SEQUENCE</scope>
    <source>
        <strain evidence="5">MO-1</strain>
    </source>
</reference>
<dbReference type="PANTHER" id="PTHR43547">
    <property type="entry name" value="TWO-COMPONENT HISTIDINE KINASE"/>
    <property type="match status" value="1"/>
</dbReference>
<dbReference type="Gene3D" id="3.40.50.2300">
    <property type="match status" value="1"/>
</dbReference>
<dbReference type="InterPro" id="IPR001789">
    <property type="entry name" value="Sig_transdc_resp-reg_receiver"/>
</dbReference>
<dbReference type="PANTHER" id="PTHR43547:SF2">
    <property type="entry name" value="HYBRID SIGNAL TRANSDUCTION HISTIDINE KINASE C"/>
    <property type="match status" value="1"/>
</dbReference>
<organism evidence="5">
    <name type="scientific">Magnetococcus massalia (strain MO-1)</name>
    <dbReference type="NCBI Taxonomy" id="451514"/>
    <lineage>
        <taxon>Bacteria</taxon>
        <taxon>Pseudomonadati</taxon>
        <taxon>Pseudomonadota</taxon>
        <taxon>Magnetococcia</taxon>
        <taxon>Magnetococcales</taxon>
        <taxon>Magnetococcaceae</taxon>
        <taxon>Magnetococcus</taxon>
    </lineage>
</organism>
<dbReference type="EMBL" id="LO017727">
    <property type="protein sequence ID" value="CRH06832.1"/>
    <property type="molecule type" value="Genomic_DNA"/>
</dbReference>
<keyword evidence="5" id="KW-0418">Kinase</keyword>
<name>A0A1S7LIN9_MAGMO</name>
<feature type="domain" description="Response regulatory" evidence="4">
    <location>
        <begin position="489"/>
        <end position="605"/>
    </location>
</feature>
<dbReference type="AlphaFoldDB" id="A0A1S7LIN9"/>
<dbReference type="InterPro" id="IPR005467">
    <property type="entry name" value="His_kinase_dom"/>
</dbReference>
<dbReference type="GO" id="GO:0000155">
    <property type="term" value="F:phosphorelay sensor kinase activity"/>
    <property type="evidence" value="ECO:0007669"/>
    <property type="project" value="InterPro"/>
</dbReference>
<protein>
    <submittedName>
        <fullName evidence="5">Putative hybrid histidine kinase with response regulator receiver domain</fullName>
    </submittedName>
</protein>
<evidence type="ECO:0000313" key="5">
    <source>
        <dbReference type="EMBL" id="CRH06832.1"/>
    </source>
</evidence>
<evidence type="ECO:0000256" key="2">
    <source>
        <dbReference type="PROSITE-ProRule" id="PRU00169"/>
    </source>
</evidence>
<dbReference type="InterPro" id="IPR036097">
    <property type="entry name" value="HisK_dim/P_sf"/>
</dbReference>
<dbReference type="SUPFAM" id="SSF55874">
    <property type="entry name" value="ATPase domain of HSP90 chaperone/DNA topoisomerase II/histidine kinase"/>
    <property type="match status" value="1"/>
</dbReference>
<dbReference type="InterPro" id="IPR036890">
    <property type="entry name" value="HATPase_C_sf"/>
</dbReference>
<dbReference type="InterPro" id="IPR011006">
    <property type="entry name" value="CheY-like_superfamily"/>
</dbReference>
<dbReference type="SUPFAM" id="SSF52172">
    <property type="entry name" value="CheY-like"/>
    <property type="match status" value="1"/>
</dbReference>